<feature type="domain" description="DUF883" evidence="10">
    <location>
        <begin position="62"/>
        <end position="88"/>
    </location>
</feature>
<dbReference type="Pfam" id="PF05957">
    <property type="entry name" value="DUF883"/>
    <property type="match status" value="1"/>
</dbReference>
<evidence type="ECO:0000259" key="9">
    <source>
        <dbReference type="Pfam" id="PF05957"/>
    </source>
</evidence>
<accession>A0A8J3CI93</accession>
<dbReference type="AlphaFoldDB" id="A0A8J3CI93"/>
<comment type="caution">
    <text evidence="11">The sequence shown here is derived from an EMBL/GenBank/DDBJ whole genome shotgun (WGS) entry which is preliminary data.</text>
</comment>
<evidence type="ECO:0000313" key="11">
    <source>
        <dbReference type="EMBL" id="GHA75158.1"/>
    </source>
</evidence>
<reference evidence="11" key="1">
    <citation type="journal article" date="2014" name="Int. J. Syst. Evol. Microbiol.">
        <title>Complete genome sequence of Corynebacterium casei LMG S-19264T (=DSM 44701T), isolated from a smear-ripened cheese.</title>
        <authorList>
            <consortium name="US DOE Joint Genome Institute (JGI-PGF)"/>
            <person name="Walter F."/>
            <person name="Albersmeier A."/>
            <person name="Kalinowski J."/>
            <person name="Ruckert C."/>
        </authorList>
    </citation>
    <scope>NUCLEOTIDE SEQUENCE</scope>
    <source>
        <strain evidence="11">KCTC 32501</strain>
    </source>
</reference>
<name>A0A8J3CI93_9BURK</name>
<feature type="region of interest" description="Disordered" evidence="8">
    <location>
        <begin position="90"/>
        <end position="110"/>
    </location>
</feature>
<evidence type="ECO:0000256" key="3">
    <source>
        <dbReference type="ARBA" id="ARBA00022475"/>
    </source>
</evidence>
<sequence>MSDLKSILEQAEELLKQAASTSGVQAQELREKAVVLLEQVKEQTTVLQDKAVEKAREAGEATQAFVKDNPWKALGIAAGVGLLLGAMLKGDNEPKADSQPTPPDEPPRLN</sequence>
<proteinExistence type="inferred from homology"/>
<evidence type="ECO:0000256" key="1">
    <source>
        <dbReference type="ARBA" id="ARBA00004377"/>
    </source>
</evidence>
<dbReference type="Pfam" id="PF19029">
    <property type="entry name" value="DUF883_C"/>
    <property type="match status" value="1"/>
</dbReference>
<dbReference type="GO" id="GO:0005886">
    <property type="term" value="C:plasma membrane"/>
    <property type="evidence" value="ECO:0007669"/>
    <property type="project" value="UniProtKB-SubCell"/>
</dbReference>
<dbReference type="Proteomes" id="UP000614287">
    <property type="component" value="Unassembled WGS sequence"/>
</dbReference>
<feature type="domain" description="DUF883" evidence="9">
    <location>
        <begin position="1"/>
        <end position="49"/>
    </location>
</feature>
<dbReference type="PANTHER" id="PTHR35893">
    <property type="entry name" value="INNER MEMBRANE PROTEIN-RELATED"/>
    <property type="match status" value="1"/>
</dbReference>
<dbReference type="InterPro" id="IPR043604">
    <property type="entry name" value="DUF883_N"/>
</dbReference>
<evidence type="ECO:0000256" key="7">
    <source>
        <dbReference type="ARBA" id="ARBA00023136"/>
    </source>
</evidence>
<dbReference type="EMBL" id="BMZG01000007">
    <property type="protein sequence ID" value="GHA75158.1"/>
    <property type="molecule type" value="Genomic_DNA"/>
</dbReference>
<keyword evidence="6" id="KW-1133">Transmembrane helix</keyword>
<comment type="subcellular location">
    <subcellularLocation>
        <location evidence="1">Cell inner membrane</location>
        <topology evidence="1">Single-pass membrane protein</topology>
    </subcellularLocation>
</comment>
<protein>
    <recommendedName>
        <fullName evidence="13">DUF883 domain-containing protein</fullName>
    </recommendedName>
</protein>
<dbReference type="InterPro" id="IPR043605">
    <property type="entry name" value="DUF883_C"/>
</dbReference>
<evidence type="ECO:0000259" key="10">
    <source>
        <dbReference type="Pfam" id="PF19029"/>
    </source>
</evidence>
<evidence type="ECO:0000256" key="6">
    <source>
        <dbReference type="ARBA" id="ARBA00022989"/>
    </source>
</evidence>
<evidence type="ECO:0000256" key="5">
    <source>
        <dbReference type="ARBA" id="ARBA00022692"/>
    </source>
</evidence>
<dbReference type="PANTHER" id="PTHR35893:SF3">
    <property type="entry name" value="INNER MEMBRANE PROTEIN"/>
    <property type="match status" value="1"/>
</dbReference>
<evidence type="ECO:0008006" key="13">
    <source>
        <dbReference type="Google" id="ProtNLM"/>
    </source>
</evidence>
<evidence type="ECO:0000256" key="2">
    <source>
        <dbReference type="ARBA" id="ARBA00010423"/>
    </source>
</evidence>
<keyword evidence="12" id="KW-1185">Reference proteome</keyword>
<dbReference type="GO" id="GO:0043022">
    <property type="term" value="F:ribosome binding"/>
    <property type="evidence" value="ECO:0007669"/>
    <property type="project" value="InterPro"/>
</dbReference>
<evidence type="ECO:0000256" key="8">
    <source>
        <dbReference type="SAM" id="MobiDB-lite"/>
    </source>
</evidence>
<evidence type="ECO:0000256" key="4">
    <source>
        <dbReference type="ARBA" id="ARBA00022519"/>
    </source>
</evidence>
<dbReference type="InterPro" id="IPR010279">
    <property type="entry name" value="YqjD/ElaB"/>
</dbReference>
<reference evidence="11" key="2">
    <citation type="submission" date="2020-09" db="EMBL/GenBank/DDBJ databases">
        <authorList>
            <person name="Sun Q."/>
            <person name="Kim S."/>
        </authorList>
    </citation>
    <scope>NUCLEOTIDE SEQUENCE</scope>
    <source>
        <strain evidence="11">KCTC 32501</strain>
    </source>
</reference>
<comment type="similarity">
    <text evidence="2">Belongs to the ElaB/YgaM/YqjD family.</text>
</comment>
<keyword evidence="3" id="KW-1003">Cell membrane</keyword>
<organism evidence="11 12">
    <name type="scientific">Formosimonas limnophila</name>
    <dbReference type="NCBI Taxonomy" id="1384487"/>
    <lineage>
        <taxon>Bacteria</taxon>
        <taxon>Pseudomonadati</taxon>
        <taxon>Pseudomonadota</taxon>
        <taxon>Betaproteobacteria</taxon>
        <taxon>Burkholderiales</taxon>
        <taxon>Burkholderiaceae</taxon>
        <taxon>Formosimonas</taxon>
    </lineage>
</organism>
<evidence type="ECO:0000313" key="12">
    <source>
        <dbReference type="Proteomes" id="UP000614287"/>
    </source>
</evidence>
<gene>
    <name evidence="11" type="ORF">GCM10009007_15370</name>
</gene>
<keyword evidence="4" id="KW-0997">Cell inner membrane</keyword>
<keyword evidence="7" id="KW-0472">Membrane</keyword>
<keyword evidence="5" id="KW-0812">Transmembrane</keyword>